<keyword evidence="3" id="KW-0687">Ribonucleoprotein</keyword>
<dbReference type="GO" id="GO:0017148">
    <property type="term" value="P:negative regulation of translation"/>
    <property type="evidence" value="ECO:0007669"/>
    <property type="project" value="TreeGrafter"/>
</dbReference>
<gene>
    <name evidence="4" type="ORF">QYM36_013965</name>
</gene>
<dbReference type="InterPro" id="IPR036899">
    <property type="entry name" value="Ribosomal_uL13_sf"/>
</dbReference>
<keyword evidence="5" id="KW-1185">Reference proteome</keyword>
<protein>
    <recommendedName>
        <fullName evidence="6">39S ribosomal protein L13, mitochondrial</fullName>
    </recommendedName>
</protein>
<evidence type="ECO:0000256" key="2">
    <source>
        <dbReference type="ARBA" id="ARBA00022980"/>
    </source>
</evidence>
<dbReference type="FunFam" id="3.90.1180.10:FF:000005">
    <property type="entry name" value="39S ribosomal protein L13, mitochondrial"/>
    <property type="match status" value="1"/>
</dbReference>
<evidence type="ECO:0008006" key="6">
    <source>
        <dbReference type="Google" id="ProtNLM"/>
    </source>
</evidence>
<dbReference type="GO" id="GO:0003729">
    <property type="term" value="F:mRNA binding"/>
    <property type="evidence" value="ECO:0007669"/>
    <property type="project" value="TreeGrafter"/>
</dbReference>
<evidence type="ECO:0000256" key="1">
    <source>
        <dbReference type="ARBA" id="ARBA00006227"/>
    </source>
</evidence>
<dbReference type="SUPFAM" id="SSF52161">
    <property type="entry name" value="Ribosomal protein L13"/>
    <property type="match status" value="1"/>
</dbReference>
<dbReference type="Pfam" id="PF00572">
    <property type="entry name" value="Ribosomal_L13"/>
    <property type="match status" value="1"/>
</dbReference>
<dbReference type="GO" id="GO:0003735">
    <property type="term" value="F:structural constituent of ribosome"/>
    <property type="evidence" value="ECO:0007669"/>
    <property type="project" value="InterPro"/>
</dbReference>
<dbReference type="Proteomes" id="UP001187531">
    <property type="component" value="Unassembled WGS sequence"/>
</dbReference>
<dbReference type="GO" id="GO:0005762">
    <property type="term" value="C:mitochondrial large ribosomal subunit"/>
    <property type="evidence" value="ECO:0007669"/>
    <property type="project" value="TreeGrafter"/>
</dbReference>
<dbReference type="PANTHER" id="PTHR11545:SF2">
    <property type="entry name" value="LARGE RIBOSOMAL SUBUNIT PROTEIN UL13M"/>
    <property type="match status" value="1"/>
</dbReference>
<accession>A0AA88HM38</accession>
<comment type="similarity">
    <text evidence="1">Belongs to the universal ribosomal protein uL13 family.</text>
</comment>
<keyword evidence="2" id="KW-0689">Ribosomal protein</keyword>
<dbReference type="PANTHER" id="PTHR11545">
    <property type="entry name" value="RIBOSOMAL PROTEIN L13"/>
    <property type="match status" value="1"/>
</dbReference>
<dbReference type="AlphaFoldDB" id="A0AA88HM38"/>
<dbReference type="GO" id="GO:0006412">
    <property type="term" value="P:translation"/>
    <property type="evidence" value="ECO:0007669"/>
    <property type="project" value="InterPro"/>
</dbReference>
<dbReference type="InterPro" id="IPR005822">
    <property type="entry name" value="Ribosomal_uL13"/>
</dbReference>
<evidence type="ECO:0000313" key="4">
    <source>
        <dbReference type="EMBL" id="KAK2708211.1"/>
    </source>
</evidence>
<evidence type="ECO:0000313" key="5">
    <source>
        <dbReference type="Proteomes" id="UP001187531"/>
    </source>
</evidence>
<organism evidence="4 5">
    <name type="scientific">Artemia franciscana</name>
    <name type="common">Brine shrimp</name>
    <name type="synonym">Artemia sanfranciscana</name>
    <dbReference type="NCBI Taxonomy" id="6661"/>
    <lineage>
        <taxon>Eukaryota</taxon>
        <taxon>Metazoa</taxon>
        <taxon>Ecdysozoa</taxon>
        <taxon>Arthropoda</taxon>
        <taxon>Crustacea</taxon>
        <taxon>Branchiopoda</taxon>
        <taxon>Anostraca</taxon>
        <taxon>Artemiidae</taxon>
        <taxon>Artemia</taxon>
    </lineage>
</organism>
<dbReference type="Gene3D" id="3.90.1180.10">
    <property type="entry name" value="Ribosomal protein L13"/>
    <property type="match status" value="1"/>
</dbReference>
<name>A0AA88HM38_ARTSF</name>
<reference evidence="4" key="1">
    <citation type="submission" date="2023-07" db="EMBL/GenBank/DDBJ databases">
        <title>Chromosome-level genome assembly of Artemia franciscana.</title>
        <authorList>
            <person name="Jo E."/>
        </authorList>
    </citation>
    <scope>NUCLEOTIDE SEQUENCE</scope>
    <source>
        <tissue evidence="4">Whole body</tissue>
    </source>
</reference>
<proteinExistence type="inferred from homology"/>
<evidence type="ECO:0000256" key="3">
    <source>
        <dbReference type="ARBA" id="ARBA00023274"/>
    </source>
</evidence>
<dbReference type="EMBL" id="JAVRJZ010000018">
    <property type="protein sequence ID" value="KAK2708211.1"/>
    <property type="molecule type" value="Genomic_DNA"/>
</dbReference>
<sequence>MDEMPISCSVIPDKTLPGQFVGRSNKTEEALLETKKKSKTIPKPQAQHKPYAGFAQVAETPAEAEPYLSGFDKNIKLYYTNSESGIRPSIQQWATMTRKWHLYDATWQDPYKSAEVIVKYLTGRNKPIYAASNDTGDQVVIINTRDIALRGDDWKYNIYFHHTGYAKGASYTPAWEMHKKNPIYIMKYAIYTLLDKDLRRRRDMARLHLFPDSNVPPEVMSNVSSQIPQLRRVPKRLTEFSEEEIRNYPKLFDYPKNYIIR</sequence>
<dbReference type="HAMAP" id="MF_01366">
    <property type="entry name" value="Ribosomal_uL13"/>
    <property type="match status" value="1"/>
</dbReference>
<comment type="caution">
    <text evidence="4">The sequence shown here is derived from an EMBL/GenBank/DDBJ whole genome shotgun (WGS) entry which is preliminary data.</text>
</comment>